<dbReference type="EMBL" id="QDEB01010846">
    <property type="protein sequence ID" value="RZC42107.1"/>
    <property type="molecule type" value="Genomic_DNA"/>
</dbReference>
<dbReference type="STRING" id="1661398.A0A482WBC8"/>
<evidence type="ECO:0000256" key="3">
    <source>
        <dbReference type="ARBA" id="ARBA00022989"/>
    </source>
</evidence>
<dbReference type="Pfam" id="PF08454">
    <property type="entry name" value="RIH_assoc"/>
    <property type="match status" value="1"/>
</dbReference>
<keyword evidence="2 6" id="KW-0812">Transmembrane</keyword>
<dbReference type="PANTHER" id="PTHR45816">
    <property type="entry name" value="MIR DOMAIN-CONTAINING PROTEIN"/>
    <property type="match status" value="1"/>
</dbReference>
<keyword evidence="4 6" id="KW-0472">Membrane</keyword>
<dbReference type="InterPro" id="IPR016024">
    <property type="entry name" value="ARM-type_fold"/>
</dbReference>
<feature type="coiled-coil region" evidence="5">
    <location>
        <begin position="969"/>
        <end position="1003"/>
    </location>
</feature>
<dbReference type="Proteomes" id="UP000292052">
    <property type="component" value="Unassembled WGS sequence"/>
</dbReference>
<keyword evidence="10" id="KW-1185">Reference proteome</keyword>
<feature type="transmembrane region" description="Helical" evidence="6">
    <location>
        <begin position="845"/>
        <end position="868"/>
    </location>
</feature>
<comment type="subcellular location">
    <subcellularLocation>
        <location evidence="1">Membrane</location>
        <topology evidence="1">Multi-pass membrane protein</topology>
    </subcellularLocation>
</comment>
<dbReference type="GO" id="GO:0016020">
    <property type="term" value="C:membrane"/>
    <property type="evidence" value="ECO:0007669"/>
    <property type="project" value="UniProtKB-SubCell"/>
</dbReference>
<dbReference type="Gene3D" id="1.10.287.70">
    <property type="match status" value="1"/>
</dbReference>
<feature type="transmembrane region" description="Helical" evidence="6">
    <location>
        <begin position="692"/>
        <end position="712"/>
    </location>
</feature>
<dbReference type="OrthoDB" id="76898at2759"/>
<protein>
    <submittedName>
        <fullName evidence="9">RIH assoc and/or Ion trans domain containing protein</fullName>
    </submittedName>
</protein>
<evidence type="ECO:0000256" key="1">
    <source>
        <dbReference type="ARBA" id="ARBA00004141"/>
    </source>
</evidence>
<feature type="domain" description="RyR/IP3R Homology associated" evidence="8">
    <location>
        <begin position="341"/>
        <end position="449"/>
    </location>
</feature>
<feature type="transmembrane region" description="Helical" evidence="6">
    <location>
        <begin position="724"/>
        <end position="748"/>
    </location>
</feature>
<dbReference type="GO" id="GO:0005216">
    <property type="term" value="F:monoatomic ion channel activity"/>
    <property type="evidence" value="ECO:0007669"/>
    <property type="project" value="InterPro"/>
</dbReference>
<dbReference type="InterPro" id="IPR015925">
    <property type="entry name" value="Ryanodine_IP3_receptor"/>
</dbReference>
<evidence type="ECO:0000313" key="9">
    <source>
        <dbReference type="EMBL" id="RZC42107.1"/>
    </source>
</evidence>
<evidence type="ECO:0000256" key="5">
    <source>
        <dbReference type="SAM" id="Coils"/>
    </source>
</evidence>
<evidence type="ECO:0000256" key="4">
    <source>
        <dbReference type="ARBA" id="ARBA00023136"/>
    </source>
</evidence>
<organism evidence="9 10">
    <name type="scientific">Asbolus verrucosus</name>
    <name type="common">Desert ironclad beetle</name>
    <dbReference type="NCBI Taxonomy" id="1661398"/>
    <lineage>
        <taxon>Eukaryota</taxon>
        <taxon>Metazoa</taxon>
        <taxon>Ecdysozoa</taxon>
        <taxon>Arthropoda</taxon>
        <taxon>Hexapoda</taxon>
        <taxon>Insecta</taxon>
        <taxon>Pterygota</taxon>
        <taxon>Neoptera</taxon>
        <taxon>Endopterygota</taxon>
        <taxon>Coleoptera</taxon>
        <taxon>Polyphaga</taxon>
        <taxon>Cucujiformia</taxon>
        <taxon>Tenebrionidae</taxon>
        <taxon>Pimeliinae</taxon>
        <taxon>Asbolus</taxon>
    </lineage>
</organism>
<keyword evidence="5" id="KW-0175">Coiled coil</keyword>
<name>A0A482WBC8_ASBVE</name>
<evidence type="ECO:0000256" key="2">
    <source>
        <dbReference type="ARBA" id="ARBA00022692"/>
    </source>
</evidence>
<dbReference type="GO" id="GO:0006816">
    <property type="term" value="P:calcium ion transport"/>
    <property type="evidence" value="ECO:0007669"/>
    <property type="project" value="InterPro"/>
</dbReference>
<reference evidence="9 10" key="1">
    <citation type="submission" date="2017-03" db="EMBL/GenBank/DDBJ databases">
        <title>Genome of the blue death feigning beetle - Asbolus verrucosus.</title>
        <authorList>
            <person name="Rider S.D."/>
        </authorList>
    </citation>
    <scope>NUCLEOTIDE SEQUENCE [LARGE SCALE GENOMIC DNA]</scope>
    <source>
        <strain evidence="9">Butters</strain>
        <tissue evidence="9">Head and leg muscle</tissue>
    </source>
</reference>
<comment type="caution">
    <text evidence="9">The sequence shown here is derived from an EMBL/GenBank/DDBJ whole genome shotgun (WGS) entry which is preliminary data.</text>
</comment>
<evidence type="ECO:0000259" key="8">
    <source>
        <dbReference type="Pfam" id="PF08454"/>
    </source>
</evidence>
<feature type="domain" description="Ion transport" evidence="7">
    <location>
        <begin position="650"/>
        <end position="874"/>
    </location>
</feature>
<evidence type="ECO:0000313" key="10">
    <source>
        <dbReference type="Proteomes" id="UP000292052"/>
    </source>
</evidence>
<proteinExistence type="predicted"/>
<dbReference type="PANTHER" id="PTHR45816:SF4">
    <property type="entry name" value="RYR_IP3R HOMOLOGY ASSOCIATED DOMAIN-CONTAINING PROTEIN"/>
    <property type="match status" value="1"/>
</dbReference>
<dbReference type="SUPFAM" id="SSF48371">
    <property type="entry name" value="ARM repeat"/>
    <property type="match status" value="1"/>
</dbReference>
<dbReference type="InterPro" id="IPR005821">
    <property type="entry name" value="Ion_trans_dom"/>
</dbReference>
<dbReference type="AlphaFoldDB" id="A0A482WBC8"/>
<dbReference type="InterPro" id="IPR013662">
    <property type="entry name" value="RIH_assoc-dom"/>
</dbReference>
<feature type="transmembrane region" description="Helical" evidence="6">
    <location>
        <begin position="650"/>
        <end position="680"/>
    </location>
</feature>
<gene>
    <name evidence="9" type="ORF">BDFB_001267</name>
</gene>
<dbReference type="Pfam" id="PF00520">
    <property type="entry name" value="Ion_trans"/>
    <property type="match status" value="1"/>
</dbReference>
<sequence>MERSQSQLMRLDRSIIEGLQDIVSLLEDQLKPLVQSELSLLVDVLYRPELLFPPGTESRKKCESGGFIRRLIKHTETLLEEKEEKLCVKVLKTLREMMAIDPEYGEKGDVLRNSLLARYFGKAFVQKHDTIELGSYQLSSVMHGPGAKVLSRAGRTLHEVQTHLDREGASDLVVELVINSVNSPSIFGEAVELGIALLEGGNPIIQKSMFNKLLGGDLSQAFFKVFYNKMKGSQQEIKSTVSVNTSDIAAKAHEDKQDGKDLDKVSKKQGSKSNGILISDELREELSRAAESTSQAYAQIRNMAVGEDGTVTSGTASAFEDLLAEKLEKHRDREDQSSLSNKVLIMQPILRFLQLLCENHNPALQNLLRNQNNKTNYNLVSETLMFLDCICGSTTGGLGLLGLYINENNVSLINQTLETLTEYCQGPCHENQNCIATHESNGLDIITALILNDINPLGKSRMDLVLELKNNASKLLLAIMESRGDSENAERILYNMNPKQLVDVACRAFHQETAEDDEEVDDGSVEDAVSPKEVGHNIYILCHQLAQHNKELAALLKPADFGSDPKLQKALMYYATHTAQIEIVRHDRTLEQIVFPIPEICEYITTDTKIKVLNTAERDDQGSKVVDFFERTDSMFNEMKWQKKLRAQPVLFWVSSYMSLWSNILFNCAVLINLIVAFFYPFEDTLPKISSSISVLIWVAMLASTAIVVTLPRETGIRTLVASTILRLIFSLGPEPTLWLLGTVTILLKGIHLEDFVVSVKKKSDETVCETVSDTTGNKYTHDSAQYCKVVDPGEEKKERACDSLIMCIVTTLNQGLRNGGGIGDILRAPSSEEALFVARVVYDLLFFFVVIIIVLNLIFGVIIDTFADLRSEKQQKELILKNTCFICGLNRSAFDNKTVSFEEHIKCEHNMWHYLYFIVLTKVKDPTEFTGPESYVYAMVKASNLDWFPRLRAMSLAAVEGEGEQIELRSLQAQLENTQLLVTNLSQQLMELKDQMAEQRKQKQRIGLLNSASAYLQTPNLP</sequence>
<keyword evidence="3 6" id="KW-1133">Transmembrane helix</keyword>
<accession>A0A482WBC8</accession>
<evidence type="ECO:0000259" key="7">
    <source>
        <dbReference type="Pfam" id="PF00520"/>
    </source>
</evidence>
<evidence type="ECO:0000256" key="6">
    <source>
        <dbReference type="SAM" id="Phobius"/>
    </source>
</evidence>